<keyword evidence="3" id="KW-1185">Reference proteome</keyword>
<feature type="domain" description="DUF6292" evidence="1">
    <location>
        <begin position="16"/>
        <end position="101"/>
    </location>
</feature>
<dbReference type="Pfam" id="PF19809">
    <property type="entry name" value="DUF6292"/>
    <property type="match status" value="1"/>
</dbReference>
<evidence type="ECO:0000313" key="2">
    <source>
        <dbReference type="EMBL" id="NIJ10394.1"/>
    </source>
</evidence>
<dbReference type="InterPro" id="IPR046259">
    <property type="entry name" value="DUF6292"/>
</dbReference>
<accession>A0A7X5UMH6</accession>
<organism evidence="2 3">
    <name type="scientific">Saccharomonospora amisosensis</name>
    <dbReference type="NCBI Taxonomy" id="1128677"/>
    <lineage>
        <taxon>Bacteria</taxon>
        <taxon>Bacillati</taxon>
        <taxon>Actinomycetota</taxon>
        <taxon>Actinomycetes</taxon>
        <taxon>Pseudonocardiales</taxon>
        <taxon>Pseudonocardiaceae</taxon>
        <taxon>Saccharomonospora</taxon>
    </lineage>
</organism>
<comment type="caution">
    <text evidence="2">The sequence shown here is derived from an EMBL/GenBank/DDBJ whole genome shotgun (WGS) entry which is preliminary data.</text>
</comment>
<name>A0A7X5UMH6_9PSEU</name>
<evidence type="ECO:0000259" key="1">
    <source>
        <dbReference type="Pfam" id="PF19809"/>
    </source>
</evidence>
<dbReference type="Proteomes" id="UP000545493">
    <property type="component" value="Unassembled WGS sequence"/>
</dbReference>
<dbReference type="AlphaFoldDB" id="A0A7X5UMH6"/>
<proteinExistence type="predicted"/>
<protein>
    <recommendedName>
        <fullName evidence="1">DUF6292 domain-containing protein</fullName>
    </recommendedName>
</protein>
<dbReference type="EMBL" id="JAAOYM010000001">
    <property type="protein sequence ID" value="NIJ10394.1"/>
    <property type="molecule type" value="Genomic_DNA"/>
</dbReference>
<reference evidence="2 3" key="1">
    <citation type="submission" date="2020-03" db="EMBL/GenBank/DDBJ databases">
        <title>Sequencing the genomes of 1000 actinobacteria strains.</title>
        <authorList>
            <person name="Klenk H.-P."/>
        </authorList>
    </citation>
    <scope>NUCLEOTIDE SEQUENCE [LARGE SCALE GENOMIC DNA]</scope>
    <source>
        <strain evidence="2 3">DSM 45685</strain>
    </source>
</reference>
<evidence type="ECO:0000313" key="3">
    <source>
        <dbReference type="Proteomes" id="UP000545493"/>
    </source>
</evidence>
<sequence>MDLEFHGAPAQGLRRYVRLVREALELVGDCSCVQLEPPANAYLAVEGSLPRFPGRDVALIWDEENGWAVAVEAHCGEDLLVQGYLSADILPEPGEVARFAKRVMQGERVGLLDAPALRVAEAPDDLPSRLAEYAMPVTVPS</sequence>
<dbReference type="RefSeq" id="WP_167166474.1">
    <property type="nucleotide sequence ID" value="NZ_JAAOYM010000001.1"/>
</dbReference>
<gene>
    <name evidence="2" type="ORF">FHU38_000738</name>
</gene>